<dbReference type="AlphaFoldDB" id="A0A2U2BF52"/>
<dbReference type="Proteomes" id="UP000245216">
    <property type="component" value="Unassembled WGS sequence"/>
</dbReference>
<reference evidence="1 2" key="2">
    <citation type="submission" date="2018-05" db="EMBL/GenBank/DDBJ databases">
        <authorList>
            <person name="Lanie J.A."/>
            <person name="Ng W.-L."/>
            <person name="Kazmierczak K.M."/>
            <person name="Andrzejewski T.M."/>
            <person name="Davidsen T.M."/>
            <person name="Wayne K.J."/>
            <person name="Tettelin H."/>
            <person name="Glass J.I."/>
            <person name="Rusch D."/>
            <person name="Podicherti R."/>
            <person name="Tsui H.-C.T."/>
            <person name="Winkler M.E."/>
        </authorList>
    </citation>
    <scope>NUCLEOTIDE SEQUENCE [LARGE SCALE GENOMIC DNA]</scope>
    <source>
        <strain evidence="1 2">YBY</strain>
    </source>
</reference>
<dbReference type="EMBL" id="QEXO01000005">
    <property type="protein sequence ID" value="PWE12626.1"/>
    <property type="molecule type" value="Genomic_DNA"/>
</dbReference>
<accession>A0A2U2BF52</accession>
<evidence type="ECO:0000313" key="1">
    <source>
        <dbReference type="EMBL" id="PWE12626.1"/>
    </source>
</evidence>
<organism evidence="1 2">
    <name type="scientific">Alcaligenes faecalis</name>
    <dbReference type="NCBI Taxonomy" id="511"/>
    <lineage>
        <taxon>Bacteria</taxon>
        <taxon>Pseudomonadati</taxon>
        <taxon>Pseudomonadota</taxon>
        <taxon>Betaproteobacteria</taxon>
        <taxon>Burkholderiales</taxon>
        <taxon>Alcaligenaceae</taxon>
        <taxon>Alcaligenes</taxon>
    </lineage>
</organism>
<sequence>MESNGQSQLTVQNLLAQKSWNAGLMPNQVRFFMAISKREPALSESVGCVWCEASFWVAFPYQKEAS</sequence>
<comment type="caution">
    <text evidence="1">The sequence shown here is derived from an EMBL/GenBank/DDBJ whole genome shotgun (WGS) entry which is preliminary data.</text>
</comment>
<name>A0A2U2BF52_ALCFA</name>
<dbReference type="STRING" id="511.UZ73_10820"/>
<gene>
    <name evidence="1" type="ORF">DF183_17795</name>
</gene>
<reference evidence="1 2" key="1">
    <citation type="submission" date="2018-05" db="EMBL/GenBank/DDBJ databases">
        <title>Genome Sequence of an Efficient Indole-Degrading Bacterium, Alcaligenes sp.YBY.</title>
        <authorList>
            <person name="Yang B."/>
        </authorList>
    </citation>
    <scope>NUCLEOTIDE SEQUENCE [LARGE SCALE GENOMIC DNA]</scope>
    <source>
        <strain evidence="1 2">YBY</strain>
    </source>
</reference>
<protein>
    <submittedName>
        <fullName evidence="1">Uncharacterized protein</fullName>
    </submittedName>
</protein>
<evidence type="ECO:0000313" key="2">
    <source>
        <dbReference type="Proteomes" id="UP000245216"/>
    </source>
</evidence>
<proteinExistence type="predicted"/>